<evidence type="ECO:0000256" key="17">
    <source>
        <dbReference type="ARBA" id="ARBA00023123"/>
    </source>
</evidence>
<reference evidence="28" key="2">
    <citation type="submission" date="2025-09" db="UniProtKB">
        <authorList>
            <consortium name="Ensembl"/>
        </authorList>
    </citation>
    <scope>IDENTIFICATION</scope>
</reference>
<dbReference type="InterPro" id="IPR000048">
    <property type="entry name" value="IQ_motif_EF-hand-BS"/>
</dbReference>
<feature type="domain" description="Phorbol-ester/DAG-type" evidence="24">
    <location>
        <begin position="1083"/>
        <end position="1130"/>
    </location>
</feature>
<comment type="subcellular location">
    <subcellularLocation>
        <location evidence="3">Cell projection</location>
        <location evidence="3">Growth cone</location>
    </subcellularLocation>
    <subcellularLocation>
        <location evidence="2">Cytoplasm</location>
    </subcellularLocation>
    <subcellularLocation>
        <location evidence="1">Membrane</location>
        <topology evidence="1">Single-pass membrane protein</topology>
    </subcellularLocation>
    <subcellularLocation>
        <location evidence="21">Synapse</location>
    </subcellularLocation>
</comment>
<dbReference type="GO" id="GO:0045202">
    <property type="term" value="C:synapse"/>
    <property type="evidence" value="ECO:0007669"/>
    <property type="project" value="UniProtKB-SubCell"/>
</dbReference>
<dbReference type="Pfam" id="PF00063">
    <property type="entry name" value="Myosin_head"/>
    <property type="match status" value="2"/>
</dbReference>
<dbReference type="Pfam" id="PF00612">
    <property type="entry name" value="IQ"/>
    <property type="match status" value="2"/>
</dbReference>
<dbReference type="InterPro" id="IPR046987">
    <property type="entry name" value="Myo9"/>
</dbReference>
<dbReference type="CDD" id="cd23767">
    <property type="entry name" value="IQCD"/>
    <property type="match status" value="1"/>
</dbReference>
<dbReference type="InterPro" id="IPR001609">
    <property type="entry name" value="Myosin_head_motor_dom-like"/>
</dbReference>
<dbReference type="InterPro" id="IPR046349">
    <property type="entry name" value="C1-like_sf"/>
</dbReference>
<dbReference type="Gene3D" id="3.40.850.10">
    <property type="entry name" value="Kinesin motor domain"/>
    <property type="match status" value="2"/>
</dbReference>
<dbReference type="GO" id="GO:0044295">
    <property type="term" value="C:axonal growth cone"/>
    <property type="evidence" value="ECO:0007669"/>
    <property type="project" value="TreeGrafter"/>
</dbReference>
<dbReference type="SMART" id="SM00314">
    <property type="entry name" value="RA"/>
    <property type="match status" value="1"/>
</dbReference>
<feature type="domain" description="Ras-associating" evidence="25">
    <location>
        <begin position="14"/>
        <end position="115"/>
    </location>
</feature>
<keyword evidence="9" id="KW-0677">Repeat</keyword>
<keyword evidence="23" id="KW-0009">Actin-binding</keyword>
<dbReference type="InterPro" id="IPR036023">
    <property type="entry name" value="MYSc_Myo9"/>
</dbReference>
<dbReference type="GO" id="GO:0035556">
    <property type="term" value="P:intracellular signal transduction"/>
    <property type="evidence" value="ECO:0007669"/>
    <property type="project" value="InterPro"/>
</dbReference>
<comment type="similarity">
    <text evidence="4 23">Belongs to the TRAFAC class myosin-kinesin ATPase superfamily. Myosin family.</text>
</comment>
<dbReference type="GO" id="GO:0045198">
    <property type="term" value="P:establishment of epithelial cell apical/basal polarity"/>
    <property type="evidence" value="ECO:0007669"/>
    <property type="project" value="TreeGrafter"/>
</dbReference>
<dbReference type="PROSITE" id="PS51456">
    <property type="entry name" value="MYOSIN_MOTOR"/>
    <property type="match status" value="1"/>
</dbReference>
<dbReference type="PROSITE" id="PS50096">
    <property type="entry name" value="IQ"/>
    <property type="match status" value="2"/>
</dbReference>
<evidence type="ECO:0000259" key="26">
    <source>
        <dbReference type="PROSITE" id="PS50238"/>
    </source>
</evidence>
<keyword evidence="11" id="KW-0863">Zinc-finger</keyword>
<evidence type="ECO:0000256" key="6">
    <source>
        <dbReference type="ARBA" id="ARBA00022490"/>
    </source>
</evidence>
<evidence type="ECO:0000259" key="27">
    <source>
        <dbReference type="PROSITE" id="PS51456"/>
    </source>
</evidence>
<evidence type="ECO:0000256" key="18">
    <source>
        <dbReference type="ARBA" id="ARBA00023136"/>
    </source>
</evidence>
<evidence type="ECO:0000256" key="3">
    <source>
        <dbReference type="ARBA" id="ARBA00004624"/>
    </source>
</evidence>
<sequence>GPGGVMGQMSRSRPGLTLRVYPGPLAEGTIYCPVGARKSTSAADVIAGVIERLRLERTQCYVLAEVKEFGGEEWILNPGDCPVQRMMLWPRNALENRGGLGSGEDYRFLLREKNLDGSIHYGGSLQMWLRVTEERRHMVERGFLPQPAGSQHPADLCALPELTERALLESLRARFRQEKIYTYVGSILIVVNPFQFLPIYNPKYVKMYDNHTLGKLEPHIYAVADVAYHAMLQRRKDQCIVISGESGSGKTQSTNFLIHHLTALSQKGFASGVEQTILGAGPVLEAFGNAKTAHNNNSSRFGKFIQVNYQESGTVRGAYVEKYLLEKSRLVYQEHNERNYHVFYYLLAGASEEERKTFHLLQPEEYHYLNQVHSTLEGEDLKHDFERLQLAMEMVGFLPATRKQIFSLLSAILLLGNIRYKKKTYRDDSIDICNPEVLPIVSELLEVKEEVLLEALTTRKTVTVGDRLIVPYKLAEAGTVRDSMAKSLYSALFDWIVFRTNHALLNNRDLEDNAKILSIGVLDIFGFEDYENNSFEQFCINFANERLQHYFNQHIFKLEQEEYRAEGISWHNIDYIDNSGCINLISKKPTALLHLLDEECNFPQATNQTLLDKFRRQHDANRYIEFPAVMEPAFIIHHYAGKVKYGVKDFREKNTDHLRPDIVALLKSSKKAFICGLMGIDPVATFRWAVLRAYFRALVAFREAGSRHTHSKTGNARIQGTHMNTRSRHTHSNTGHHRSHVHDFCCVCLPLTLLFFLFFFRRNKNYKSKPSLPKHLLDVKSLRYLSSVTLHDRITKSLLHLHKKKKPPSISAQFQASLNKLMETLGQSEPYFVKCIRSNAEKLPLRFNDSLVLRQLRYTGMLETVRIRQSGYSIKFTFQHFVSHFLILLPRGTSPTKAGIRDFFRKIHLAPAGYQVGNTMVFLREAERQHLQSLLHQEVLRRIAALQRRFRAVLERKHFVRMRQASSMIQVTAAALRLQAVWRGFRERRAYQECREAAVVLQRSWRSCLGRRTLAAVVIQGSWKACRERRRYRRIQDVVAELQAAGRGYLARLSNICKTMVECLLVLRSKRLCCLLQVEEHNGHIFKATQYSIPTYCEYCSSLIWMMDRACVFCRYACHRKCCTKMTTKCSKKVGDYDPELSSRQFGVELSRLSREEHTVPHLVEKLINYIEMHGLYTEGIYRKSGSTNKVKELRQGLDTDVSSMNLDDYNIHVIASVLKQWLRDLPSPLMTFELYEEFLRAMGKASTWPLTHLSTLERLIFHLVRIALQEDTNRMSANALAIVFAPCVLRCPDTIDPLQSVQDISKTTACVELIINEQMRKYTARLKDISSLEFAESKAKSRLMHIKSSLVRSKPCKCHLCLIESAVCLANRLWDDYTCSHHFMCSKIQLFLRIILKPFYVPPHVLYLTPPPTHLTETCTNHC</sequence>
<dbReference type="PROSITE" id="PS50200">
    <property type="entry name" value="RA"/>
    <property type="match status" value="1"/>
</dbReference>
<dbReference type="Gene3D" id="1.20.120.720">
    <property type="entry name" value="Myosin VI head, motor domain, U50 subdomain"/>
    <property type="match status" value="1"/>
</dbReference>
<dbReference type="SMART" id="SM00015">
    <property type="entry name" value="IQ"/>
    <property type="match status" value="4"/>
</dbReference>
<dbReference type="GO" id="GO:0005524">
    <property type="term" value="F:ATP binding"/>
    <property type="evidence" value="ECO:0007669"/>
    <property type="project" value="UniProtKB-UniRule"/>
</dbReference>
<dbReference type="InterPro" id="IPR002219">
    <property type="entry name" value="PKC_DAG/PE"/>
</dbReference>
<dbReference type="GO" id="GO:0016459">
    <property type="term" value="C:myosin complex"/>
    <property type="evidence" value="ECO:0007669"/>
    <property type="project" value="UniProtKB-KW"/>
</dbReference>
<dbReference type="Gene3D" id="1.20.5.190">
    <property type="match status" value="2"/>
</dbReference>
<evidence type="ECO:0000256" key="16">
    <source>
        <dbReference type="ARBA" id="ARBA00023054"/>
    </source>
</evidence>
<keyword evidence="5" id="KW-0343">GTPase activation</keyword>
<accession>A0A8C5FG43</accession>
<dbReference type="GO" id="GO:0016020">
    <property type="term" value="C:membrane"/>
    <property type="evidence" value="ECO:0007669"/>
    <property type="project" value="UniProtKB-SubCell"/>
</dbReference>
<dbReference type="Pfam" id="PF00788">
    <property type="entry name" value="RA"/>
    <property type="match status" value="1"/>
</dbReference>
<dbReference type="SUPFAM" id="SSF57889">
    <property type="entry name" value="Cysteine-rich domain"/>
    <property type="match status" value="1"/>
</dbReference>
<dbReference type="Gene3D" id="1.10.10.820">
    <property type="match status" value="1"/>
</dbReference>
<evidence type="ECO:0000256" key="20">
    <source>
        <dbReference type="ARBA" id="ARBA00023273"/>
    </source>
</evidence>
<evidence type="ECO:0000256" key="5">
    <source>
        <dbReference type="ARBA" id="ARBA00022468"/>
    </source>
</evidence>
<keyword evidence="29" id="KW-1185">Reference proteome</keyword>
<evidence type="ECO:0000256" key="21">
    <source>
        <dbReference type="ARBA" id="ARBA00034103"/>
    </source>
</evidence>
<keyword evidence="16" id="KW-0175">Coiled coil</keyword>
<dbReference type="SUPFAM" id="SSF52540">
    <property type="entry name" value="P-loop containing nucleoside triphosphate hydrolases"/>
    <property type="match status" value="1"/>
</dbReference>
<evidence type="ECO:0000256" key="19">
    <source>
        <dbReference type="ARBA" id="ARBA00023175"/>
    </source>
</evidence>
<dbReference type="SUPFAM" id="SSF54236">
    <property type="entry name" value="Ubiquitin-like"/>
    <property type="match status" value="1"/>
</dbReference>
<dbReference type="GO" id="GO:0051015">
    <property type="term" value="F:actin filament binding"/>
    <property type="evidence" value="ECO:0007669"/>
    <property type="project" value="TreeGrafter"/>
</dbReference>
<evidence type="ECO:0000256" key="14">
    <source>
        <dbReference type="ARBA" id="ARBA00022989"/>
    </source>
</evidence>
<keyword evidence="12" id="KW-0862">Zinc</keyword>
<keyword evidence="6" id="KW-0963">Cytoplasm</keyword>
<dbReference type="PROSITE" id="PS50081">
    <property type="entry name" value="ZF_DAG_PE_2"/>
    <property type="match status" value="1"/>
</dbReference>
<evidence type="ECO:0000256" key="2">
    <source>
        <dbReference type="ARBA" id="ARBA00004496"/>
    </source>
</evidence>
<dbReference type="SMART" id="SM00242">
    <property type="entry name" value="MYSc"/>
    <property type="match status" value="1"/>
</dbReference>
<gene>
    <name evidence="28" type="primary">myo9ab</name>
</gene>
<keyword evidence="19 23" id="KW-0505">Motor protein</keyword>
<evidence type="ECO:0000256" key="9">
    <source>
        <dbReference type="ARBA" id="ARBA00022737"/>
    </source>
</evidence>
<dbReference type="PROSITE" id="PS00479">
    <property type="entry name" value="ZF_DAG_PE_1"/>
    <property type="match status" value="1"/>
</dbReference>
<organism evidence="28 29">
    <name type="scientific">Gadus morhua</name>
    <name type="common">Atlantic cod</name>
    <dbReference type="NCBI Taxonomy" id="8049"/>
    <lineage>
        <taxon>Eukaryota</taxon>
        <taxon>Metazoa</taxon>
        <taxon>Chordata</taxon>
        <taxon>Craniata</taxon>
        <taxon>Vertebrata</taxon>
        <taxon>Euteleostomi</taxon>
        <taxon>Actinopterygii</taxon>
        <taxon>Neopterygii</taxon>
        <taxon>Teleostei</taxon>
        <taxon>Neoteleostei</taxon>
        <taxon>Acanthomorphata</taxon>
        <taxon>Zeiogadaria</taxon>
        <taxon>Gadariae</taxon>
        <taxon>Gadiformes</taxon>
        <taxon>Gadoidei</taxon>
        <taxon>Gadidae</taxon>
        <taxon>Gadus</taxon>
    </lineage>
</organism>
<evidence type="ECO:0000256" key="22">
    <source>
        <dbReference type="ARBA" id="ARBA00045589"/>
    </source>
</evidence>
<evidence type="ECO:0000259" key="24">
    <source>
        <dbReference type="PROSITE" id="PS50081"/>
    </source>
</evidence>
<dbReference type="Gene3D" id="3.10.20.90">
    <property type="entry name" value="Phosphatidylinositol 3-kinase Catalytic Subunit, Chain A, domain 1"/>
    <property type="match status" value="1"/>
</dbReference>
<dbReference type="GO" id="GO:0005096">
    <property type="term" value="F:GTPase activator activity"/>
    <property type="evidence" value="ECO:0007669"/>
    <property type="project" value="UniProtKB-KW"/>
</dbReference>
<keyword evidence="13 23" id="KW-0067">ATP-binding</keyword>
<protein>
    <recommendedName>
        <fullName evidence="30">Myosin IXAb</fullName>
    </recommendedName>
</protein>
<dbReference type="Proteomes" id="UP000694546">
    <property type="component" value="Chromosome 9"/>
</dbReference>
<evidence type="ECO:0008006" key="30">
    <source>
        <dbReference type="Google" id="ProtNLM"/>
    </source>
</evidence>
<evidence type="ECO:0000256" key="4">
    <source>
        <dbReference type="ARBA" id="ARBA00008314"/>
    </source>
</evidence>
<dbReference type="Gene3D" id="1.10.555.10">
    <property type="entry name" value="Rho GTPase activation protein"/>
    <property type="match status" value="1"/>
</dbReference>
<dbReference type="SMART" id="SM00324">
    <property type="entry name" value="RhoGAP"/>
    <property type="match status" value="1"/>
</dbReference>
<evidence type="ECO:0000313" key="28">
    <source>
        <dbReference type="Ensembl" id="ENSGMOP00000034268.1"/>
    </source>
</evidence>
<evidence type="ECO:0000259" key="25">
    <source>
        <dbReference type="PROSITE" id="PS50200"/>
    </source>
</evidence>
<dbReference type="GeneTree" id="ENSGT00940000154905"/>
<keyword evidence="10 23" id="KW-0547">Nucleotide-binding</keyword>
<keyword evidence="7" id="KW-0812">Transmembrane</keyword>
<keyword evidence="18" id="KW-0472">Membrane</keyword>
<dbReference type="PANTHER" id="PTHR46184">
    <property type="entry name" value="UNCONVENTIONAL MYOSIN-IXB-LIKE PROTEIN"/>
    <property type="match status" value="1"/>
</dbReference>
<evidence type="ECO:0000256" key="7">
    <source>
        <dbReference type="ARBA" id="ARBA00022692"/>
    </source>
</evidence>
<evidence type="ECO:0000256" key="23">
    <source>
        <dbReference type="PROSITE-ProRule" id="PRU00782"/>
    </source>
</evidence>
<dbReference type="Ensembl" id="ENSGMOT00000048810.1">
    <property type="protein sequence ID" value="ENSGMOP00000034268.1"/>
    <property type="gene ID" value="ENSGMOG00000019567.2"/>
</dbReference>
<proteinExistence type="inferred from homology"/>
<evidence type="ECO:0000256" key="12">
    <source>
        <dbReference type="ARBA" id="ARBA00022833"/>
    </source>
</evidence>
<dbReference type="InterPro" id="IPR027417">
    <property type="entry name" value="P-loop_NTPase"/>
</dbReference>
<dbReference type="GO" id="GO:0005737">
    <property type="term" value="C:cytoplasm"/>
    <property type="evidence" value="ECO:0007669"/>
    <property type="project" value="UniProtKB-SubCell"/>
</dbReference>
<dbReference type="Pfam" id="PF00130">
    <property type="entry name" value="C1_1"/>
    <property type="match status" value="1"/>
</dbReference>
<feature type="binding site" evidence="23">
    <location>
        <begin position="244"/>
        <end position="251"/>
    </location>
    <ligand>
        <name>ATP</name>
        <dbReference type="ChEBI" id="CHEBI:30616"/>
    </ligand>
</feature>
<evidence type="ECO:0000256" key="8">
    <source>
        <dbReference type="ARBA" id="ARBA00022723"/>
    </source>
</evidence>
<dbReference type="Pfam" id="PF00620">
    <property type="entry name" value="RhoGAP"/>
    <property type="match status" value="1"/>
</dbReference>
<keyword evidence="20" id="KW-0966">Cell projection</keyword>
<dbReference type="InterPro" id="IPR000198">
    <property type="entry name" value="RhoGAP_dom"/>
</dbReference>
<dbReference type="GO" id="GO:0005884">
    <property type="term" value="C:actin filament"/>
    <property type="evidence" value="ECO:0007669"/>
    <property type="project" value="TreeGrafter"/>
</dbReference>
<dbReference type="InterPro" id="IPR029071">
    <property type="entry name" value="Ubiquitin-like_domsf"/>
</dbReference>
<feature type="domain" description="Rho-GAP" evidence="26">
    <location>
        <begin position="1148"/>
        <end position="1323"/>
    </location>
</feature>
<keyword evidence="14" id="KW-1133">Transmembrane helix</keyword>
<dbReference type="Gene3D" id="1.20.58.530">
    <property type="match status" value="2"/>
</dbReference>
<evidence type="ECO:0000256" key="1">
    <source>
        <dbReference type="ARBA" id="ARBA00004167"/>
    </source>
</evidence>
<dbReference type="PANTHER" id="PTHR46184:SF3">
    <property type="entry name" value="UNCONVENTIONAL MYOSIN-IXA"/>
    <property type="match status" value="1"/>
</dbReference>
<keyword evidence="15" id="KW-0770">Synapse</keyword>
<dbReference type="SUPFAM" id="SSF48350">
    <property type="entry name" value="GTPase activation domain, GAP"/>
    <property type="match status" value="1"/>
</dbReference>
<evidence type="ECO:0000256" key="15">
    <source>
        <dbReference type="ARBA" id="ARBA00023018"/>
    </source>
</evidence>
<dbReference type="InterPro" id="IPR008936">
    <property type="entry name" value="Rho_GTPase_activation_prot"/>
</dbReference>
<evidence type="ECO:0000256" key="10">
    <source>
        <dbReference type="ARBA" id="ARBA00022741"/>
    </source>
</evidence>
<evidence type="ECO:0000313" key="29">
    <source>
        <dbReference type="Proteomes" id="UP000694546"/>
    </source>
</evidence>
<dbReference type="InterPro" id="IPR000159">
    <property type="entry name" value="RA_dom"/>
</dbReference>
<feature type="region of interest" description="Actin-binding" evidence="23">
    <location>
        <begin position="818"/>
        <end position="840"/>
    </location>
</feature>
<feature type="domain" description="Myosin motor" evidence="27">
    <location>
        <begin position="151"/>
        <end position="936"/>
    </location>
</feature>
<keyword evidence="8" id="KW-0479">Metal-binding</keyword>
<evidence type="ECO:0000256" key="13">
    <source>
        <dbReference type="ARBA" id="ARBA00022840"/>
    </source>
</evidence>
<keyword evidence="17 23" id="KW-0518">Myosin</keyword>
<dbReference type="Gene3D" id="1.20.5.4820">
    <property type="match status" value="1"/>
</dbReference>
<dbReference type="Gene3D" id="3.30.60.20">
    <property type="match status" value="1"/>
</dbReference>
<reference evidence="28" key="1">
    <citation type="submission" date="2025-08" db="UniProtKB">
        <authorList>
            <consortium name="Ensembl"/>
        </authorList>
    </citation>
    <scope>IDENTIFICATION</scope>
</reference>
<dbReference type="CDD" id="cd01385">
    <property type="entry name" value="MYSc_Myo9"/>
    <property type="match status" value="1"/>
</dbReference>
<comment type="function">
    <text evidence="22">Myosins are actin-based motor molecules with ATPase activity. Unconventional myosins serve in intracellular movements. Regulates Rho by stimulating it's GTPase activity in neurons. Required for the regulation of neurite branching and motor neuron axon guidance.</text>
</comment>
<evidence type="ECO:0000256" key="11">
    <source>
        <dbReference type="ARBA" id="ARBA00022771"/>
    </source>
</evidence>
<dbReference type="GO" id="GO:0008270">
    <property type="term" value="F:zinc ion binding"/>
    <property type="evidence" value="ECO:0007669"/>
    <property type="project" value="UniProtKB-KW"/>
</dbReference>
<dbReference type="SMART" id="SM00109">
    <property type="entry name" value="C1"/>
    <property type="match status" value="1"/>
</dbReference>
<name>A0A8C5FG43_GADMO</name>
<dbReference type="PROSITE" id="PS50238">
    <property type="entry name" value="RHOGAP"/>
    <property type="match status" value="1"/>
</dbReference>
<dbReference type="InterPro" id="IPR036961">
    <property type="entry name" value="Kinesin_motor_dom_sf"/>
</dbReference>
<dbReference type="PRINTS" id="PR00193">
    <property type="entry name" value="MYOSINHEAVY"/>
</dbReference>
<dbReference type="GO" id="GO:0000146">
    <property type="term" value="F:microfilament motor activity"/>
    <property type="evidence" value="ECO:0007669"/>
    <property type="project" value="InterPro"/>
</dbReference>